<protein>
    <submittedName>
        <fullName evidence="2">Long-chain fatty acid--CoA ligase</fullName>
    </submittedName>
</protein>
<evidence type="ECO:0000256" key="1">
    <source>
        <dbReference type="SAM" id="MobiDB-lite"/>
    </source>
</evidence>
<gene>
    <name evidence="2" type="ORF">FCG67_18205</name>
</gene>
<keyword evidence="3" id="KW-1185">Reference proteome</keyword>
<proteinExistence type="predicted"/>
<feature type="region of interest" description="Disordered" evidence="1">
    <location>
        <begin position="104"/>
        <end position="128"/>
    </location>
</feature>
<dbReference type="Proteomes" id="UP000305109">
    <property type="component" value="Unassembled WGS sequence"/>
</dbReference>
<dbReference type="InterPro" id="IPR011042">
    <property type="entry name" value="6-blade_b-propeller_TolB-like"/>
</dbReference>
<accession>A0ABY2RGH3</accession>
<dbReference type="SUPFAM" id="SSF56801">
    <property type="entry name" value="Acetyl-CoA synthetase-like"/>
    <property type="match status" value="1"/>
</dbReference>
<dbReference type="RefSeq" id="WP_136911109.1">
    <property type="nucleotide sequence ID" value="NZ_SUMD01000009.1"/>
</dbReference>
<dbReference type="Gene3D" id="2.120.10.30">
    <property type="entry name" value="TolB, C-terminal domain"/>
    <property type="match status" value="1"/>
</dbReference>
<evidence type="ECO:0000313" key="2">
    <source>
        <dbReference type="EMBL" id="TJZ75959.1"/>
    </source>
</evidence>
<reference evidence="2 3" key="1">
    <citation type="submission" date="2019-04" db="EMBL/GenBank/DDBJ databases">
        <title>Rhodococcus oryzae sp. nov., a novel actinomycete isolated from rhizosphere soil of rice (Oryza sativa L.).</title>
        <authorList>
            <person name="Li C."/>
        </authorList>
    </citation>
    <scope>NUCLEOTIDE SEQUENCE [LARGE SCALE GENOMIC DNA]</scope>
    <source>
        <strain evidence="2 3">NEAU-CX67</strain>
    </source>
</reference>
<dbReference type="SUPFAM" id="SSF63829">
    <property type="entry name" value="Calcium-dependent phosphotriesterase"/>
    <property type="match status" value="1"/>
</dbReference>
<name>A0ABY2RGH3_9NOCA</name>
<organism evidence="2 3">
    <name type="scientific">Rhodococcus oryzae</name>
    <dbReference type="NCBI Taxonomy" id="2571143"/>
    <lineage>
        <taxon>Bacteria</taxon>
        <taxon>Bacillati</taxon>
        <taxon>Actinomycetota</taxon>
        <taxon>Actinomycetes</taxon>
        <taxon>Mycobacteriales</taxon>
        <taxon>Nocardiaceae</taxon>
        <taxon>Rhodococcus</taxon>
    </lineage>
</organism>
<sequence>MNVTLLADGLGFTEGPICLPDNRMAVVSMSRGSVIVLDRGGSVEAEHRVGGGPNGLALGPDGGLYVAQNGGIWAAQSTAEPGVQVIRDGEVSYLTRGWARPTTWSSGRTGGCGSPIRGNRSTSPTRAHQAPLVGQSLAYGDRRPYLVALMVLDQEAAAAWATSRDIAFATPAELATHPGVIAEIDRAVDLANEDLARVEQVKRYRVLPTEWTPEGGELTASLKIKRRAVHEKYDDVFDALYA</sequence>
<dbReference type="GO" id="GO:0016874">
    <property type="term" value="F:ligase activity"/>
    <property type="evidence" value="ECO:0007669"/>
    <property type="project" value="UniProtKB-KW"/>
</dbReference>
<comment type="caution">
    <text evidence="2">The sequence shown here is derived from an EMBL/GenBank/DDBJ whole genome shotgun (WGS) entry which is preliminary data.</text>
</comment>
<keyword evidence="2" id="KW-0436">Ligase</keyword>
<dbReference type="EMBL" id="SUMD01000009">
    <property type="protein sequence ID" value="TJZ75959.1"/>
    <property type="molecule type" value="Genomic_DNA"/>
</dbReference>
<dbReference type="Pfam" id="PF23562">
    <property type="entry name" value="AMP-binding_C_3"/>
    <property type="match status" value="1"/>
</dbReference>
<evidence type="ECO:0000313" key="3">
    <source>
        <dbReference type="Proteomes" id="UP000305109"/>
    </source>
</evidence>